<dbReference type="EMBL" id="RRYP01004615">
    <property type="protein sequence ID" value="TNV82727.1"/>
    <property type="molecule type" value="Genomic_DNA"/>
</dbReference>
<gene>
    <name evidence="1" type="ORF">FGO68_gene13221</name>
</gene>
<protein>
    <submittedName>
        <fullName evidence="1">Uncharacterized protein</fullName>
    </submittedName>
</protein>
<reference evidence="1" key="1">
    <citation type="submission" date="2019-06" db="EMBL/GenBank/DDBJ databases">
        <authorList>
            <person name="Zheng W."/>
        </authorList>
    </citation>
    <scope>NUCLEOTIDE SEQUENCE</scope>
    <source>
        <strain evidence="1">QDHG01</strain>
    </source>
</reference>
<organism evidence="1 2">
    <name type="scientific">Halteria grandinella</name>
    <dbReference type="NCBI Taxonomy" id="5974"/>
    <lineage>
        <taxon>Eukaryota</taxon>
        <taxon>Sar</taxon>
        <taxon>Alveolata</taxon>
        <taxon>Ciliophora</taxon>
        <taxon>Intramacronucleata</taxon>
        <taxon>Spirotrichea</taxon>
        <taxon>Stichotrichia</taxon>
        <taxon>Sporadotrichida</taxon>
        <taxon>Halteriidae</taxon>
        <taxon>Halteria</taxon>
    </lineage>
</organism>
<evidence type="ECO:0000313" key="2">
    <source>
        <dbReference type="Proteomes" id="UP000785679"/>
    </source>
</evidence>
<keyword evidence="2" id="KW-1185">Reference proteome</keyword>
<dbReference type="OrthoDB" id="10520158at2759"/>
<dbReference type="AlphaFoldDB" id="A0A8J8T543"/>
<name>A0A8J8T543_HALGN</name>
<accession>A0A8J8T543</accession>
<comment type="caution">
    <text evidence="1">The sequence shown here is derived from an EMBL/GenBank/DDBJ whole genome shotgun (WGS) entry which is preliminary data.</text>
</comment>
<evidence type="ECO:0000313" key="1">
    <source>
        <dbReference type="EMBL" id="TNV82727.1"/>
    </source>
</evidence>
<sequence>MADNIALKMKKTVLRLLIQRSHQPARYHQLLKSSQFLQSYYQPTLYLHQTRHFSTSPPSTGFYDTYLSELNYSATQGLDELVEKMEDFSKVLYENLDSITQEEVAVSLQRVFETAQSQKKGTNTLLNQMILILNDVFDAFPPREMGHTLGDRFTQIMKEMEVLLKNNIHSLSMEPLTNAAYYYCKFQQGSNEFWNAIEDQIIKSREALSIEQLSKILLSFTMNKRQIKDQFWKDFLSSILGKIDKASSKDTFYLSMALGRNRINPAIINTDLYYTIYLNASRHAVNDEFDLYQLSQLSMFMCSPQASPYVPDEFWTETLEKCLTSAIGNFKKYEGQINKEVYLDDFVRVLVSFALRQAGTQAFVNKIEGFLLGEIDTLKAKMLENVIFFFSKCGTQQNSFIITMLLKKVQDEKLVETGEVRDHVMLMNLCNQYKVDTPQLWDQIEAFFTRAFLKPNIPTMPADQQNGIVSFYVFEFARANKGNEIWKGFTTFMKSRVESRQQLDLHAIAHFSYVMATKGMVEDAATWRYLQEQIVSLLASRNLTQDSLDIENICMIVASFHAAGQMQPDLQNLILKKVTENLQSLSIDELAKLFTTISRYASQEDGTGQQSPQFQLLKKEVAKSLDDKSFHLRLSDMIRWSVPLAAEEVKNERVWKKFRDLVLENQDSIQFKDSVNLAWSFTKVGLADDKGLWDIFEGKFTEELKAQAGKDNMPQALASLCFALKDQPNLSPQFWSLFRRHLESNKEKILADENNKEIVEVAVRDNKNLSQLQQVFPSQSMPF</sequence>
<dbReference type="Proteomes" id="UP000785679">
    <property type="component" value="Unassembled WGS sequence"/>
</dbReference>
<proteinExistence type="predicted"/>